<feature type="domain" description="B box-type" evidence="2">
    <location>
        <begin position="464"/>
        <end position="506"/>
    </location>
</feature>
<evidence type="ECO:0000256" key="1">
    <source>
        <dbReference type="PROSITE-ProRule" id="PRU00024"/>
    </source>
</evidence>
<reference evidence="3 4" key="1">
    <citation type="submission" date="2020-06" db="EMBL/GenBank/DDBJ databases">
        <authorList>
            <person name="Li R."/>
            <person name="Bekaert M."/>
        </authorList>
    </citation>
    <scope>NUCLEOTIDE SEQUENCE [LARGE SCALE GENOMIC DNA]</scope>
    <source>
        <strain evidence="4">wild</strain>
    </source>
</reference>
<keyword evidence="1" id="KW-0862">Zinc</keyword>
<evidence type="ECO:0000313" key="3">
    <source>
        <dbReference type="EMBL" id="CAC5369290.1"/>
    </source>
</evidence>
<dbReference type="InterPro" id="IPR000315">
    <property type="entry name" value="Znf_B-box"/>
</dbReference>
<dbReference type="PANTHER" id="PTHR25462">
    <property type="entry name" value="BONUS, ISOFORM C-RELATED"/>
    <property type="match status" value="1"/>
</dbReference>
<dbReference type="PROSITE" id="PS50119">
    <property type="entry name" value="ZF_BBOX"/>
    <property type="match status" value="2"/>
</dbReference>
<keyword evidence="4" id="KW-1185">Reference proteome</keyword>
<evidence type="ECO:0000313" key="4">
    <source>
        <dbReference type="Proteomes" id="UP000507470"/>
    </source>
</evidence>
<dbReference type="EMBL" id="CACVKT020001583">
    <property type="protein sequence ID" value="CAC5369290.1"/>
    <property type="molecule type" value="Genomic_DNA"/>
</dbReference>
<gene>
    <name evidence="3" type="ORF">MCOR_8525</name>
</gene>
<proteinExistence type="predicted"/>
<evidence type="ECO:0000259" key="2">
    <source>
        <dbReference type="PROSITE" id="PS50119"/>
    </source>
</evidence>
<dbReference type="PANTHER" id="PTHR25462:SF296">
    <property type="entry name" value="MEIOTIC P26, ISOFORM F"/>
    <property type="match status" value="1"/>
</dbReference>
<feature type="domain" description="B box-type" evidence="2">
    <location>
        <begin position="2"/>
        <end position="52"/>
    </location>
</feature>
<accession>A0A6J8AL80</accession>
<keyword evidence="1" id="KW-0479">Metal-binding</keyword>
<organism evidence="3 4">
    <name type="scientific">Mytilus coruscus</name>
    <name type="common">Sea mussel</name>
    <dbReference type="NCBI Taxonomy" id="42192"/>
    <lineage>
        <taxon>Eukaryota</taxon>
        <taxon>Metazoa</taxon>
        <taxon>Spiralia</taxon>
        <taxon>Lophotrochozoa</taxon>
        <taxon>Mollusca</taxon>
        <taxon>Bivalvia</taxon>
        <taxon>Autobranchia</taxon>
        <taxon>Pteriomorphia</taxon>
        <taxon>Mytilida</taxon>
        <taxon>Mytiloidea</taxon>
        <taxon>Mytilidae</taxon>
        <taxon>Mytilinae</taxon>
        <taxon>Mytilus</taxon>
    </lineage>
</organism>
<dbReference type="GO" id="GO:0008270">
    <property type="term" value="F:zinc ion binding"/>
    <property type="evidence" value="ECO:0007669"/>
    <property type="project" value="UniProtKB-KW"/>
</dbReference>
<keyword evidence="1" id="KW-0863">Zinc-finger</keyword>
<dbReference type="InterPro" id="IPR047153">
    <property type="entry name" value="TRIM45/56/19-like"/>
</dbReference>
<dbReference type="Proteomes" id="UP000507470">
    <property type="component" value="Unassembled WGS sequence"/>
</dbReference>
<dbReference type="OrthoDB" id="6046700at2759"/>
<dbReference type="SUPFAM" id="SSF57845">
    <property type="entry name" value="B-box zinc-binding domain"/>
    <property type="match status" value="1"/>
</dbReference>
<dbReference type="AlphaFoldDB" id="A0A6J8AL80"/>
<dbReference type="Gene3D" id="3.30.160.60">
    <property type="entry name" value="Classic Zinc Finger"/>
    <property type="match status" value="1"/>
</dbReference>
<protein>
    <recommendedName>
        <fullName evidence="2">B box-type domain-containing protein</fullName>
    </recommendedName>
</protein>
<dbReference type="SUPFAM" id="SSF75011">
    <property type="entry name" value="3-carboxy-cis,cis-mucoante lactonizing enzyme"/>
    <property type="match status" value="1"/>
</dbReference>
<sequence>MDTASFCDLCSVGNKSLSSTKYCPDCEERLCTDCAESHDHFKAFKSHHVIDLSSVSSNIPISAKKICNVHPDLLLDFYCTDYDIFCCRACIPCNHRECKNVLPLEHASKDVKKSALCTDVMQNIKYLVTTLNDCNDNKNSNLQLIVITKSVITLQITQIIAETSKRFVGLEKGTELKLKTGVKYDLRNLSITKDNILLLIDDSQSSQTLYVYRDCKYYETKIKFASSPYRADVISGTQRAVVNLPTELSIQFINTTNMTKGDKIKVGFVCYEITSNCDILYVGGQSGIIKIFDINGKIKKTIKQGAQYIYQMLYDDVQKQLIAQCPNTILCVKVDGTLVYSKDAPGVTGVTFDQDCNIYFDYFNNSKIQRMSSDAKTCEEMINRDDGIIQPHGICFNNDFTKLFVINNEGTSVFVYQFSKPLLVEHMHSFDEAHVRLSHLTMKDTQIEEMKNTDMATASFYDPCSEVNKSLTATKYCSTCEEILCTDCAESHDRFNAFKYHHVINLSSVGTNIQIFSFRRTTVKFIRKCSWITTAQIMRQFVFRACIPCNYGACENVLLLEYASNDVKKSALFPKVLNKLRIW</sequence>
<name>A0A6J8AL80_MYTCO</name>